<gene>
    <name evidence="1" type="ORF">LOKO_03333</name>
</gene>
<accession>A0A125R0N4</accession>
<dbReference type="AlphaFoldDB" id="A0A125R0N4"/>
<reference evidence="1 2" key="2">
    <citation type="submission" date="2016-02" db="EMBL/GenBank/DDBJ databases">
        <authorList>
            <person name="Wen L."/>
            <person name="He K."/>
            <person name="Yang H."/>
        </authorList>
    </citation>
    <scope>NUCLEOTIDE SEQUENCE [LARGE SCALE GENOMIC DNA]</scope>
    <source>
        <strain evidence="1 2">AGD 8-3</strain>
    </source>
</reference>
<dbReference type="InterPro" id="IPR014942">
    <property type="entry name" value="AbiEii"/>
</dbReference>
<dbReference type="EMBL" id="CP014226">
    <property type="protein sequence ID" value="AMD02377.1"/>
    <property type="molecule type" value="Genomic_DNA"/>
</dbReference>
<evidence type="ECO:0008006" key="3">
    <source>
        <dbReference type="Google" id="ProtNLM"/>
    </source>
</evidence>
<keyword evidence="2" id="KW-1185">Reference proteome</keyword>
<proteinExistence type="predicted"/>
<reference evidence="1 2" key="1">
    <citation type="journal article" date="2016" name="Genome Announc.">
        <title>Draft Genome Sequence of 'Halomonas chromatireducens' Strain AGD 8-3, a Haloalkaliphilic Chromate- and Selenite-Reducing Gammaproteobacterium.</title>
        <authorList>
            <person name="Sharko F.S."/>
            <person name="Shapovalova A.A."/>
            <person name="Tsygankova S.V."/>
            <person name="Komova A.V."/>
            <person name="Boulygina E.S."/>
            <person name="Teslyuk A.B."/>
            <person name="Gotovtsev P.M."/>
            <person name="Namsaraev Z.B."/>
            <person name="Khijniak T.V."/>
            <person name="Nedoluzhko A.V."/>
            <person name="Vasilov R.G."/>
        </authorList>
    </citation>
    <scope>NUCLEOTIDE SEQUENCE [LARGE SCALE GENOMIC DNA]</scope>
    <source>
        <strain evidence="1 2">AGD 8-3</strain>
    </source>
</reference>
<evidence type="ECO:0000313" key="2">
    <source>
        <dbReference type="Proteomes" id="UP000063387"/>
    </source>
</evidence>
<organism evidence="1 2">
    <name type="scientific">Halomonas chromatireducens</name>
    <dbReference type="NCBI Taxonomy" id="507626"/>
    <lineage>
        <taxon>Bacteria</taxon>
        <taxon>Pseudomonadati</taxon>
        <taxon>Pseudomonadota</taxon>
        <taxon>Gammaproteobacteria</taxon>
        <taxon>Oceanospirillales</taxon>
        <taxon>Halomonadaceae</taxon>
        <taxon>Halomonas</taxon>
    </lineage>
</organism>
<name>A0A125R0N4_9GAMM</name>
<dbReference type="STRING" id="507626.LOKO_03333"/>
<dbReference type="Pfam" id="PF08843">
    <property type="entry name" value="AbiEii"/>
    <property type="match status" value="1"/>
</dbReference>
<evidence type="ECO:0000313" key="1">
    <source>
        <dbReference type="EMBL" id="AMD02377.1"/>
    </source>
</evidence>
<dbReference type="Proteomes" id="UP000063387">
    <property type="component" value="Chromosome"/>
</dbReference>
<protein>
    <recommendedName>
        <fullName evidence="3">Nucleotidyl transferase AbiEii toxin, Type IV TA system</fullName>
    </recommendedName>
</protein>
<dbReference type="OrthoDB" id="5508069at2"/>
<dbReference type="PATRIC" id="fig|507626.3.peg.3329"/>
<sequence length="238" mass="26647">MMYRRAHHRAIGQLLTHFDGDFLSANNILFGGGTRIALELHEFRESVDIDLFCIGRSAYRAARSAITPHSFGPLLLPGHTLALLNDREIRADRDAIRALLEGPGHPIKLEIIHFDNEAIKPDPRSQLFPIPFVGKEGCFATKLTANADRYMNHSKDILDLCMMRREWGEIPEAAWKIACEDYGEGVILRGLRGALSRVVANQHVVLEHATTSLQIEQALAQELISTEAPEWLSKLGLH</sequence>
<dbReference type="RefSeq" id="WP_066451738.1">
    <property type="nucleotide sequence ID" value="NZ_CP014226.1"/>
</dbReference>
<dbReference type="KEGG" id="hco:LOKO_03333"/>